<protein>
    <submittedName>
        <fullName evidence="1">Uncharacterized protein</fullName>
    </submittedName>
</protein>
<proteinExistence type="predicted"/>
<evidence type="ECO:0000313" key="2">
    <source>
        <dbReference type="Proteomes" id="UP001380953"/>
    </source>
</evidence>
<reference evidence="1" key="1">
    <citation type="submission" date="2024-03" db="EMBL/GenBank/DDBJ databases">
        <title>Whole genome sequecning of epiphytes from Marcgravia umbellata leaves.</title>
        <authorList>
            <person name="Kumar G."/>
            <person name="Savka M.A."/>
        </authorList>
    </citation>
    <scope>NUCLEOTIDE SEQUENCE</scope>
    <source>
        <strain evidence="1">RIT_BL5</strain>
    </source>
</reference>
<organism evidence="1 2">
    <name type="scientific">Saccharibacillus sacchari</name>
    <dbReference type="NCBI Taxonomy" id="456493"/>
    <lineage>
        <taxon>Bacteria</taxon>
        <taxon>Bacillati</taxon>
        <taxon>Bacillota</taxon>
        <taxon>Bacilli</taxon>
        <taxon>Bacillales</taxon>
        <taxon>Paenibacillaceae</taxon>
        <taxon>Saccharibacillus</taxon>
    </lineage>
</organism>
<evidence type="ECO:0000313" key="1">
    <source>
        <dbReference type="EMBL" id="MEJ8302773.1"/>
    </source>
</evidence>
<sequence>MVARFDGFGEHWSAHWQLGQRLPATRWDIAYRCRRTTSAAIHPNRYDLNESQRRLEQALTDIGHLAHEIGEEHWKTNFFDAAVNDLVIHGEEQP</sequence>
<dbReference type="EMBL" id="JBBKAR010000004">
    <property type="protein sequence ID" value="MEJ8302773.1"/>
    <property type="molecule type" value="Genomic_DNA"/>
</dbReference>
<accession>A0ACC6P782</accession>
<dbReference type="Proteomes" id="UP001380953">
    <property type="component" value="Unassembled WGS sequence"/>
</dbReference>
<comment type="caution">
    <text evidence="1">The sequence shown here is derived from an EMBL/GenBank/DDBJ whole genome shotgun (WGS) entry which is preliminary data.</text>
</comment>
<keyword evidence="2" id="KW-1185">Reference proteome</keyword>
<name>A0ACC6P782_9BACL</name>
<gene>
    <name evidence="1" type="ORF">WKI47_02470</name>
</gene>